<keyword evidence="1" id="KW-0472">Membrane</keyword>
<evidence type="ECO:0000313" key="2">
    <source>
        <dbReference type="EMBL" id="CAD9647700.1"/>
    </source>
</evidence>
<feature type="transmembrane region" description="Helical" evidence="1">
    <location>
        <begin position="73"/>
        <end position="90"/>
    </location>
</feature>
<feature type="transmembrane region" description="Helical" evidence="1">
    <location>
        <begin position="163"/>
        <end position="183"/>
    </location>
</feature>
<sequence length="252" mass="26970">MSNSLAMRKVFGGKDNKELSDEYPTYVTPDGATFAIWGFIYLFEMVLVVAQLFPSEHAEGLLASQCLWTGLSARKRLILAFLLNGVWLPVFNNERFWAALAIMAAYFATLLSVYSDVNVGVTEGVLETVALSTGIAMNASWIVVALLVNVFFCGAFVGWKDRYGVAGSVPAAVVAAAAVAAIGCERAARGGDLAWAFVAAWALRGIFRMQTFADRVRFPVPAMSKGLGLAARLGSLVVGGVMAVKAASRLWV</sequence>
<reference evidence="2" key="1">
    <citation type="submission" date="2021-01" db="EMBL/GenBank/DDBJ databases">
        <authorList>
            <person name="Corre E."/>
            <person name="Pelletier E."/>
            <person name="Niang G."/>
            <person name="Scheremetjew M."/>
            <person name="Finn R."/>
            <person name="Kale V."/>
            <person name="Holt S."/>
            <person name="Cochrane G."/>
            <person name="Meng A."/>
            <person name="Brown T."/>
            <person name="Cohen L."/>
        </authorList>
    </citation>
    <scope>NUCLEOTIDE SEQUENCE</scope>
    <source>
        <strain evidence="2">RCC3387</strain>
    </source>
</reference>
<evidence type="ECO:0000256" key="1">
    <source>
        <dbReference type="SAM" id="Phobius"/>
    </source>
</evidence>
<keyword evidence="1" id="KW-0812">Transmembrane</keyword>
<dbReference type="PANTHER" id="PTHR33802">
    <property type="entry name" value="SI:CH211-161H7.5-RELATED"/>
    <property type="match status" value="1"/>
</dbReference>
<gene>
    <name evidence="2" type="ORF">BRAN1462_LOCUS65522</name>
</gene>
<protein>
    <submittedName>
        <fullName evidence="2">Uncharacterized protein</fullName>
    </submittedName>
</protein>
<feature type="transmembrane region" description="Helical" evidence="1">
    <location>
        <begin position="34"/>
        <end position="53"/>
    </location>
</feature>
<feature type="transmembrane region" description="Helical" evidence="1">
    <location>
        <begin position="135"/>
        <end position="157"/>
    </location>
</feature>
<dbReference type="AlphaFoldDB" id="A0A7S2VTG5"/>
<feature type="transmembrane region" description="Helical" evidence="1">
    <location>
        <begin position="190"/>
        <end position="207"/>
    </location>
</feature>
<name>A0A7S2VTG5_9DINO</name>
<dbReference type="PANTHER" id="PTHR33802:SF1">
    <property type="entry name" value="XK-RELATED PROTEIN"/>
    <property type="match status" value="1"/>
</dbReference>
<organism evidence="2">
    <name type="scientific">Zooxanthella nutricula</name>
    <dbReference type="NCBI Taxonomy" id="1333877"/>
    <lineage>
        <taxon>Eukaryota</taxon>
        <taxon>Sar</taxon>
        <taxon>Alveolata</taxon>
        <taxon>Dinophyceae</taxon>
        <taxon>Peridiniales</taxon>
        <taxon>Peridiniales incertae sedis</taxon>
        <taxon>Zooxanthella</taxon>
    </lineage>
</organism>
<feature type="transmembrane region" description="Helical" evidence="1">
    <location>
        <begin position="96"/>
        <end position="114"/>
    </location>
</feature>
<dbReference type="EMBL" id="HBGW01103571">
    <property type="protein sequence ID" value="CAD9647700.1"/>
    <property type="molecule type" value="Transcribed_RNA"/>
</dbReference>
<accession>A0A7S2VTG5</accession>
<proteinExistence type="predicted"/>
<keyword evidence="1" id="KW-1133">Transmembrane helix</keyword>